<feature type="region of interest" description="Disordered" evidence="1">
    <location>
        <begin position="91"/>
        <end position="160"/>
    </location>
</feature>
<dbReference type="SMART" id="SM00225">
    <property type="entry name" value="BTB"/>
    <property type="match status" value="1"/>
</dbReference>
<proteinExistence type="predicted"/>
<feature type="domain" description="BTB" evidence="2">
    <location>
        <begin position="347"/>
        <end position="431"/>
    </location>
</feature>
<sequence>MSSSNNNSKTIRFFSDTNSNTLIRNSPSNNTNLKDNSNPILSITTTTTPNNNKSTTQSPHHLDFQLSPSTLQNTRKFSLNKDILISMINNSSTSATSPSSSSINSPSSSSSSSQQLNNNFSSSNNLFNSVDPDSRRRSSGGENINIGSGNGSGNNNASVNSLGGAGNNSVLFLNLDERLAMQTQNELNSSRPINHQRNRHKGSGGISEYSFTVDDLILPNSDISSPRLAISSNLNSNIVSSNVSNAKSPTPHSKSNSTTTATFVPYISPLNTSNSLESNELGTTEFVNLDLTSILPHGKLLRFFLVNNQDYFTDTVQLRKHSPVIAQEIDFQQRLNEFENQNTGFFSDISIRFVPSGREIRAHKFILSMYSPVLATLFSSRWKETHDNVIEVLTEVSNQSGGGVNFEEVDDEQLFVEMILCMYSGQIYQVEQHLIVPLLELSDKYQFTELSRACEEYLRVHLNEHNCISLLYLANGISIENTLQSSANTRLSISSTTGSKYSKGKFDRLKERALAYIDTHFELVSKTKAFLFLDVNMLIFLLNRGELRVDSEDVILSAILNWCDGDLCNRRELLFSTLLEHVRLYHLSPNRLAHLGEVLERYTGTLENSSLMMPWMNRIMQAMSYQMSHTLGFQLSQSMQQKIALECPPRKRATQDITRISNLLSQEQFLQIAEWINEQGKQGLMKDVSERFVSIFPL</sequence>
<dbReference type="SMART" id="SM00875">
    <property type="entry name" value="BACK"/>
    <property type="match status" value="1"/>
</dbReference>
<dbReference type="CDD" id="cd14733">
    <property type="entry name" value="BACK"/>
    <property type="match status" value="1"/>
</dbReference>
<reference evidence="3 4" key="1">
    <citation type="journal article" date="2010" name="Cell">
        <title>The genome of Naegleria gruberi illuminates early eukaryotic versatility.</title>
        <authorList>
            <person name="Fritz-Laylin L.K."/>
            <person name="Prochnik S.E."/>
            <person name="Ginger M.L."/>
            <person name="Dacks J.B."/>
            <person name="Carpenter M.L."/>
            <person name="Field M.C."/>
            <person name="Kuo A."/>
            <person name="Paredez A."/>
            <person name="Chapman J."/>
            <person name="Pham J."/>
            <person name="Shu S."/>
            <person name="Neupane R."/>
            <person name="Cipriano M."/>
            <person name="Mancuso J."/>
            <person name="Tu H."/>
            <person name="Salamov A."/>
            <person name="Lindquist E."/>
            <person name="Shapiro H."/>
            <person name="Lucas S."/>
            <person name="Grigoriev I.V."/>
            <person name="Cande W.Z."/>
            <person name="Fulton C."/>
            <person name="Rokhsar D.S."/>
            <person name="Dawson S.C."/>
        </authorList>
    </citation>
    <scope>NUCLEOTIDE SEQUENCE [LARGE SCALE GENOMIC DNA]</scope>
    <source>
        <strain evidence="3 4">NEG-M</strain>
    </source>
</reference>
<name>D2VSH6_NAEGR</name>
<feature type="compositionally biased region" description="Polar residues" evidence="1">
    <location>
        <begin position="22"/>
        <end position="35"/>
    </location>
</feature>
<keyword evidence="4" id="KW-1185">Reference proteome</keyword>
<dbReference type="KEGG" id="ngr:NAEGRDRAFT_51907"/>
<evidence type="ECO:0000259" key="2">
    <source>
        <dbReference type="PROSITE" id="PS50097"/>
    </source>
</evidence>
<dbReference type="OrthoDB" id="6359816at2759"/>
<dbReference type="Pfam" id="PF00651">
    <property type="entry name" value="BTB"/>
    <property type="match status" value="1"/>
</dbReference>
<feature type="region of interest" description="Disordered" evidence="1">
    <location>
        <begin position="185"/>
        <end position="206"/>
    </location>
</feature>
<dbReference type="OMA" id="NEHNCIS"/>
<feature type="compositionally biased region" description="Low complexity" evidence="1">
    <location>
        <begin position="140"/>
        <end position="160"/>
    </location>
</feature>
<evidence type="ECO:0000313" key="4">
    <source>
        <dbReference type="Proteomes" id="UP000006671"/>
    </source>
</evidence>
<dbReference type="Proteomes" id="UP000006671">
    <property type="component" value="Unassembled WGS sequence"/>
</dbReference>
<dbReference type="VEuPathDB" id="AmoebaDB:NAEGRDRAFT_51907"/>
<dbReference type="InterPro" id="IPR051481">
    <property type="entry name" value="BTB-POZ/Galectin-3-binding"/>
</dbReference>
<gene>
    <name evidence="3" type="ORF">NAEGRDRAFT_51907</name>
</gene>
<dbReference type="InParanoid" id="D2VSH6"/>
<dbReference type="InterPro" id="IPR011333">
    <property type="entry name" value="SKP1/BTB/POZ_sf"/>
</dbReference>
<dbReference type="Gene3D" id="1.25.40.420">
    <property type="match status" value="1"/>
</dbReference>
<dbReference type="AlphaFoldDB" id="D2VSH6"/>
<dbReference type="PANTHER" id="PTHR24410:SF23">
    <property type="entry name" value="BTB DOMAIN-CONTAINING PROTEIN-RELATED"/>
    <property type="match status" value="1"/>
</dbReference>
<dbReference type="SUPFAM" id="SSF54695">
    <property type="entry name" value="POZ domain"/>
    <property type="match status" value="1"/>
</dbReference>
<organism evidence="4">
    <name type="scientific">Naegleria gruberi</name>
    <name type="common">Amoeba</name>
    <dbReference type="NCBI Taxonomy" id="5762"/>
    <lineage>
        <taxon>Eukaryota</taxon>
        <taxon>Discoba</taxon>
        <taxon>Heterolobosea</taxon>
        <taxon>Tetramitia</taxon>
        <taxon>Eutetramitia</taxon>
        <taxon>Vahlkampfiidae</taxon>
        <taxon>Naegleria</taxon>
    </lineage>
</organism>
<feature type="compositionally biased region" description="Low complexity" evidence="1">
    <location>
        <begin position="36"/>
        <end position="56"/>
    </location>
</feature>
<evidence type="ECO:0000313" key="3">
    <source>
        <dbReference type="EMBL" id="EFC40122.1"/>
    </source>
</evidence>
<dbReference type="PANTHER" id="PTHR24410">
    <property type="entry name" value="HL07962P-RELATED"/>
    <property type="match status" value="1"/>
</dbReference>
<dbReference type="eggNOG" id="KOG4441">
    <property type="taxonomic scope" value="Eukaryota"/>
</dbReference>
<dbReference type="GeneID" id="8855854"/>
<dbReference type="STRING" id="5762.D2VSH6"/>
<dbReference type="PROSITE" id="PS50097">
    <property type="entry name" value="BTB"/>
    <property type="match status" value="1"/>
</dbReference>
<evidence type="ECO:0000256" key="1">
    <source>
        <dbReference type="SAM" id="MobiDB-lite"/>
    </source>
</evidence>
<dbReference type="Pfam" id="PF07707">
    <property type="entry name" value="BACK"/>
    <property type="match status" value="1"/>
</dbReference>
<dbReference type="EMBL" id="GG738894">
    <property type="protein sequence ID" value="EFC40122.1"/>
    <property type="molecule type" value="Genomic_DNA"/>
</dbReference>
<dbReference type="RefSeq" id="XP_002672866.1">
    <property type="nucleotide sequence ID" value="XM_002672820.1"/>
</dbReference>
<accession>D2VSH6</accession>
<dbReference type="InterPro" id="IPR000210">
    <property type="entry name" value="BTB/POZ_dom"/>
</dbReference>
<feature type="compositionally biased region" description="Low complexity" evidence="1">
    <location>
        <begin position="91"/>
        <end position="129"/>
    </location>
</feature>
<protein>
    <submittedName>
        <fullName evidence="3">Predicted protein</fullName>
    </submittedName>
</protein>
<dbReference type="InterPro" id="IPR011705">
    <property type="entry name" value="BACK"/>
</dbReference>
<feature type="region of interest" description="Disordered" evidence="1">
    <location>
        <begin position="22"/>
        <end position="65"/>
    </location>
</feature>
<dbReference type="Gene3D" id="3.30.710.10">
    <property type="entry name" value="Potassium Channel Kv1.1, Chain A"/>
    <property type="match status" value="1"/>
</dbReference>